<dbReference type="AlphaFoldDB" id="A0A1G5QK48"/>
<keyword evidence="1" id="KW-0678">Repressor</keyword>
<evidence type="ECO:0000313" key="7">
    <source>
        <dbReference type="Proteomes" id="UP000198767"/>
    </source>
</evidence>
<keyword evidence="4" id="KW-0804">Transcription</keyword>
<dbReference type="SUPFAM" id="SSF47413">
    <property type="entry name" value="lambda repressor-like DNA-binding domains"/>
    <property type="match status" value="1"/>
</dbReference>
<dbReference type="PROSITE" id="PS50932">
    <property type="entry name" value="HTH_LACI_2"/>
    <property type="match status" value="1"/>
</dbReference>
<keyword evidence="3" id="KW-0238">DNA-binding</keyword>
<dbReference type="Gene3D" id="3.40.50.2300">
    <property type="match status" value="2"/>
</dbReference>
<dbReference type="GO" id="GO:0003700">
    <property type="term" value="F:DNA-binding transcription factor activity"/>
    <property type="evidence" value="ECO:0007669"/>
    <property type="project" value="TreeGrafter"/>
</dbReference>
<protein>
    <submittedName>
        <fullName evidence="6">Transcriptional regulator, LacI family</fullName>
    </submittedName>
</protein>
<evidence type="ECO:0000256" key="1">
    <source>
        <dbReference type="ARBA" id="ARBA00022491"/>
    </source>
</evidence>
<dbReference type="InterPro" id="IPR010982">
    <property type="entry name" value="Lambda_DNA-bd_dom_sf"/>
</dbReference>
<keyword evidence="2" id="KW-0805">Transcription regulation</keyword>
<dbReference type="InterPro" id="IPR028082">
    <property type="entry name" value="Peripla_BP_I"/>
</dbReference>
<reference evidence="6 7" key="1">
    <citation type="submission" date="2016-10" db="EMBL/GenBank/DDBJ databases">
        <authorList>
            <person name="de Groot N.N."/>
        </authorList>
    </citation>
    <scope>NUCLEOTIDE SEQUENCE [LARGE SCALE GENOMIC DNA]</scope>
    <source>
        <strain evidence="6 7">U95</strain>
    </source>
</reference>
<dbReference type="GO" id="GO:0000976">
    <property type="term" value="F:transcription cis-regulatory region binding"/>
    <property type="evidence" value="ECO:0007669"/>
    <property type="project" value="TreeGrafter"/>
</dbReference>
<dbReference type="RefSeq" id="WP_198511989.1">
    <property type="nucleotide sequence ID" value="NZ_FMWG01000004.1"/>
</dbReference>
<dbReference type="PANTHER" id="PTHR30146:SF95">
    <property type="entry name" value="RIBOSE OPERON REPRESSOR"/>
    <property type="match status" value="1"/>
</dbReference>
<evidence type="ECO:0000256" key="2">
    <source>
        <dbReference type="ARBA" id="ARBA00023015"/>
    </source>
</evidence>
<dbReference type="SUPFAM" id="SSF53822">
    <property type="entry name" value="Periplasmic binding protein-like I"/>
    <property type="match status" value="1"/>
</dbReference>
<organism evidence="6 7">
    <name type="scientific">Epibacterium ulvae</name>
    <dbReference type="NCBI Taxonomy" id="1156985"/>
    <lineage>
        <taxon>Bacteria</taxon>
        <taxon>Pseudomonadati</taxon>
        <taxon>Pseudomonadota</taxon>
        <taxon>Alphaproteobacteria</taxon>
        <taxon>Rhodobacterales</taxon>
        <taxon>Roseobacteraceae</taxon>
        <taxon>Epibacterium</taxon>
    </lineage>
</organism>
<proteinExistence type="predicted"/>
<dbReference type="Pfam" id="PF00356">
    <property type="entry name" value="LacI"/>
    <property type="match status" value="1"/>
</dbReference>
<feature type="domain" description="HTH lacI-type" evidence="5">
    <location>
        <begin position="5"/>
        <end position="59"/>
    </location>
</feature>
<evidence type="ECO:0000259" key="5">
    <source>
        <dbReference type="PROSITE" id="PS50932"/>
    </source>
</evidence>
<keyword evidence="7" id="KW-1185">Reference proteome</keyword>
<dbReference type="SMART" id="SM00354">
    <property type="entry name" value="HTH_LACI"/>
    <property type="match status" value="1"/>
</dbReference>
<evidence type="ECO:0000313" key="6">
    <source>
        <dbReference type="EMBL" id="SCZ61930.1"/>
    </source>
</evidence>
<name>A0A1G5QK48_9RHOB</name>
<dbReference type="Gene3D" id="1.10.260.40">
    <property type="entry name" value="lambda repressor-like DNA-binding domains"/>
    <property type="match status" value="1"/>
</dbReference>
<dbReference type="PANTHER" id="PTHR30146">
    <property type="entry name" value="LACI-RELATED TRANSCRIPTIONAL REPRESSOR"/>
    <property type="match status" value="1"/>
</dbReference>
<dbReference type="Proteomes" id="UP000198767">
    <property type="component" value="Unassembled WGS sequence"/>
</dbReference>
<dbReference type="EMBL" id="FMWG01000004">
    <property type="protein sequence ID" value="SCZ61930.1"/>
    <property type="molecule type" value="Genomic_DNA"/>
</dbReference>
<dbReference type="CDD" id="cd06278">
    <property type="entry name" value="PBP1_LacI-like"/>
    <property type="match status" value="1"/>
</dbReference>
<sequence length="350" mass="37994">MAAKITSLQVAQKAGVSQSAVSRVFTPGASVSQKTADKVRAAARELGYRPNVLARAMVKGKSRIIGLVVAYLENFFYPETLELLSNALQEQGYHVLVFMTKQTADNIDDVMEEILDYQVDGIVMASVAMSSDISARCQQAGVPVVLFNRGQDIEGITAVSSDNHAGGRTVAEFLIAGEHQRIAYIAGWEGASTQRDREAGFRAGLAAAGHKLHAYAVGDFNTELARQAARDLFDKPANLRPDAVFVANDHMAFAVMDVLRFELNLQVPEDVSVIGYDDVPPAAWLAYNLTTMRQRANLMVAETVDALMDLISTPDTAMPRRVAIDSPLVVRTSARMPKGWNTKGSTNEGF</sequence>
<accession>A0A1G5QK48</accession>
<dbReference type="STRING" id="1156985.SAMN04488118_104315"/>
<dbReference type="InterPro" id="IPR000843">
    <property type="entry name" value="HTH_LacI"/>
</dbReference>
<dbReference type="CDD" id="cd01392">
    <property type="entry name" value="HTH_LacI"/>
    <property type="match status" value="1"/>
</dbReference>
<evidence type="ECO:0000256" key="4">
    <source>
        <dbReference type="ARBA" id="ARBA00023163"/>
    </source>
</evidence>
<evidence type="ECO:0000256" key="3">
    <source>
        <dbReference type="ARBA" id="ARBA00023125"/>
    </source>
</evidence>
<gene>
    <name evidence="6" type="ORF">SAMN04488118_104315</name>
</gene>
<dbReference type="Pfam" id="PF13377">
    <property type="entry name" value="Peripla_BP_3"/>
    <property type="match status" value="1"/>
</dbReference>
<dbReference type="InterPro" id="IPR046335">
    <property type="entry name" value="LacI/GalR-like_sensor"/>
</dbReference>